<proteinExistence type="predicted"/>
<dbReference type="Proteomes" id="UP000823941">
    <property type="component" value="Chromosome 26"/>
</dbReference>
<keyword evidence="2" id="KW-1185">Reference proteome</keyword>
<evidence type="ECO:0000313" key="1">
    <source>
        <dbReference type="EMBL" id="KAG7297273.1"/>
    </source>
</evidence>
<comment type="caution">
    <text evidence="1">The sequence shown here is derived from an EMBL/GenBank/DDBJ whole genome shotgun (WGS) entry which is preliminary data.</text>
</comment>
<evidence type="ECO:0000313" key="2">
    <source>
        <dbReference type="Proteomes" id="UP000823941"/>
    </source>
</evidence>
<gene>
    <name evidence="1" type="ORF">JYU34_019223</name>
</gene>
<organism evidence="1 2">
    <name type="scientific">Plutella xylostella</name>
    <name type="common">Diamondback moth</name>
    <name type="synonym">Plutella maculipennis</name>
    <dbReference type="NCBI Taxonomy" id="51655"/>
    <lineage>
        <taxon>Eukaryota</taxon>
        <taxon>Metazoa</taxon>
        <taxon>Ecdysozoa</taxon>
        <taxon>Arthropoda</taxon>
        <taxon>Hexapoda</taxon>
        <taxon>Insecta</taxon>
        <taxon>Pterygota</taxon>
        <taxon>Neoptera</taxon>
        <taxon>Endopterygota</taxon>
        <taxon>Lepidoptera</taxon>
        <taxon>Glossata</taxon>
        <taxon>Ditrysia</taxon>
        <taxon>Yponomeutoidea</taxon>
        <taxon>Plutellidae</taxon>
        <taxon>Plutella</taxon>
    </lineage>
</organism>
<sequence>MLYHRDGRKRVYRQPGEHFSQVCFEEKVAHVGGIFRVRAGISAEGPTALVPIENGNLTTVRYINEVLNEHAGPFLANMGENAMFMNDNTRAHTAQVVNEYLHDVGIHKMEWPARSPGLNSIELARDELDRTVRDRVPPPITLRGLKDALIKEWENIPQHMLRNLVFSMPNRVQAVLRARGGKTKYSVIKIPRLHRINA</sequence>
<dbReference type="EMBL" id="JAHIBW010000026">
    <property type="protein sequence ID" value="KAG7297273.1"/>
    <property type="molecule type" value="Genomic_DNA"/>
</dbReference>
<dbReference type="Gene3D" id="3.30.420.10">
    <property type="entry name" value="Ribonuclease H-like superfamily/Ribonuclease H"/>
    <property type="match status" value="1"/>
</dbReference>
<name>A0ABQ7PWZ8_PLUXY</name>
<accession>A0ABQ7PWZ8</accession>
<protein>
    <recommendedName>
        <fullName evidence="3">Tc1-like transposase DDE domain-containing protein</fullName>
    </recommendedName>
</protein>
<dbReference type="InterPro" id="IPR036397">
    <property type="entry name" value="RNaseH_sf"/>
</dbReference>
<reference evidence="1 2" key="1">
    <citation type="submission" date="2021-06" db="EMBL/GenBank/DDBJ databases">
        <title>A haploid diamondback moth (Plutella xylostella L.) genome assembly resolves 31 chromosomes and identifies a diamide resistance mutation.</title>
        <authorList>
            <person name="Ward C.M."/>
            <person name="Perry K.D."/>
            <person name="Baker G."/>
            <person name="Powis K."/>
            <person name="Heckel D.G."/>
            <person name="Baxter S.W."/>
        </authorList>
    </citation>
    <scope>NUCLEOTIDE SEQUENCE [LARGE SCALE GENOMIC DNA]</scope>
    <source>
        <strain evidence="1 2">LV</strain>
        <tissue evidence="1">Single pupa</tissue>
    </source>
</reference>
<evidence type="ECO:0008006" key="3">
    <source>
        <dbReference type="Google" id="ProtNLM"/>
    </source>
</evidence>